<dbReference type="EMBL" id="OV651816">
    <property type="protein sequence ID" value="CAH1109283.1"/>
    <property type="molecule type" value="Genomic_DNA"/>
</dbReference>
<keyword evidence="2" id="KW-0964">Secreted</keyword>
<dbReference type="InterPro" id="IPR018114">
    <property type="entry name" value="TRYPSIN_HIS"/>
</dbReference>
<dbReference type="PANTHER" id="PTHR24264">
    <property type="entry name" value="TRYPSIN-RELATED"/>
    <property type="match status" value="1"/>
</dbReference>
<keyword evidence="4 7" id="KW-0378">Hydrolase</keyword>
<evidence type="ECO:0000256" key="1">
    <source>
        <dbReference type="ARBA" id="ARBA00004613"/>
    </source>
</evidence>
<name>A0A9P0CZH8_9CUCU</name>
<evidence type="ECO:0000256" key="4">
    <source>
        <dbReference type="ARBA" id="ARBA00022801"/>
    </source>
</evidence>
<dbReference type="InterPro" id="IPR050127">
    <property type="entry name" value="Serine_Proteases_S1"/>
</dbReference>
<organism evidence="10 11">
    <name type="scientific">Psylliodes chrysocephalus</name>
    <dbReference type="NCBI Taxonomy" id="3402493"/>
    <lineage>
        <taxon>Eukaryota</taxon>
        <taxon>Metazoa</taxon>
        <taxon>Ecdysozoa</taxon>
        <taxon>Arthropoda</taxon>
        <taxon>Hexapoda</taxon>
        <taxon>Insecta</taxon>
        <taxon>Pterygota</taxon>
        <taxon>Neoptera</taxon>
        <taxon>Endopterygota</taxon>
        <taxon>Coleoptera</taxon>
        <taxon>Polyphaga</taxon>
        <taxon>Cucujiformia</taxon>
        <taxon>Chrysomeloidea</taxon>
        <taxon>Chrysomelidae</taxon>
        <taxon>Galerucinae</taxon>
        <taxon>Alticini</taxon>
        <taxon>Psylliodes</taxon>
    </lineage>
</organism>
<protein>
    <recommendedName>
        <fullName evidence="9">Peptidase S1 domain-containing protein</fullName>
    </recommendedName>
</protein>
<keyword evidence="3 7" id="KW-0645">Protease</keyword>
<dbReference type="InterPro" id="IPR001254">
    <property type="entry name" value="Trypsin_dom"/>
</dbReference>
<evidence type="ECO:0000256" key="6">
    <source>
        <dbReference type="ARBA" id="ARBA00023157"/>
    </source>
</evidence>
<feature type="transmembrane region" description="Helical" evidence="8">
    <location>
        <begin position="273"/>
        <end position="290"/>
    </location>
</feature>
<dbReference type="Proteomes" id="UP001153636">
    <property type="component" value="Chromosome 4"/>
</dbReference>
<accession>A0A9P0CZH8</accession>
<dbReference type="PROSITE" id="PS50240">
    <property type="entry name" value="TRYPSIN_DOM"/>
    <property type="match status" value="1"/>
</dbReference>
<keyword evidence="8" id="KW-0472">Membrane</keyword>
<sequence>MNYMSEIIYIFLTVYIHIYGSLSKFAENRIIGGYECSRHSPKVNYEFMVVLTDYWGKHICGGSLLNSKWVLSAAHCFDATHYSYHICDSFTRQKCIKPDGILREECPVHDIRHVYVHPKYVHNKDILFNDIALLRLNTPMHLKINLRYVQLPHAFIVGDVSDICDISTLMGWGVTDRNNKRLPSMNLLCVDIRIMSYEDCRIKFRLMKMSMLCTEPSMVKDTCYGDSGGPMMCNDVQYGITSWGWECAMGKPAFYTRVDHYLDFINYTMENNAIRISLHFLMFALFFLLFI</sequence>
<evidence type="ECO:0000256" key="3">
    <source>
        <dbReference type="ARBA" id="ARBA00022670"/>
    </source>
</evidence>
<dbReference type="InterPro" id="IPR043504">
    <property type="entry name" value="Peptidase_S1_PA_chymotrypsin"/>
</dbReference>
<gene>
    <name evidence="10" type="ORF">PSYICH_LOCUS10324</name>
</gene>
<evidence type="ECO:0000256" key="7">
    <source>
        <dbReference type="RuleBase" id="RU363034"/>
    </source>
</evidence>
<dbReference type="GO" id="GO:0006508">
    <property type="term" value="P:proteolysis"/>
    <property type="evidence" value="ECO:0007669"/>
    <property type="project" value="UniProtKB-KW"/>
</dbReference>
<comment type="subcellular location">
    <subcellularLocation>
        <location evidence="1">Secreted</location>
    </subcellularLocation>
</comment>
<dbReference type="CDD" id="cd00190">
    <property type="entry name" value="Tryp_SPc"/>
    <property type="match status" value="1"/>
</dbReference>
<dbReference type="GO" id="GO:0004252">
    <property type="term" value="F:serine-type endopeptidase activity"/>
    <property type="evidence" value="ECO:0007669"/>
    <property type="project" value="InterPro"/>
</dbReference>
<dbReference type="PROSITE" id="PS00134">
    <property type="entry name" value="TRYPSIN_HIS"/>
    <property type="match status" value="1"/>
</dbReference>
<evidence type="ECO:0000256" key="2">
    <source>
        <dbReference type="ARBA" id="ARBA00022525"/>
    </source>
</evidence>
<dbReference type="InterPro" id="IPR001314">
    <property type="entry name" value="Peptidase_S1A"/>
</dbReference>
<dbReference type="Pfam" id="PF00089">
    <property type="entry name" value="Trypsin"/>
    <property type="match status" value="1"/>
</dbReference>
<evidence type="ECO:0000259" key="9">
    <source>
        <dbReference type="PROSITE" id="PS50240"/>
    </source>
</evidence>
<keyword evidence="11" id="KW-1185">Reference proteome</keyword>
<dbReference type="AlphaFoldDB" id="A0A9P0CZH8"/>
<dbReference type="GO" id="GO:0005615">
    <property type="term" value="C:extracellular space"/>
    <property type="evidence" value="ECO:0007669"/>
    <property type="project" value="TreeGrafter"/>
</dbReference>
<dbReference type="InterPro" id="IPR033116">
    <property type="entry name" value="TRYPSIN_SER"/>
</dbReference>
<evidence type="ECO:0000256" key="8">
    <source>
        <dbReference type="SAM" id="Phobius"/>
    </source>
</evidence>
<dbReference type="OrthoDB" id="6755574at2759"/>
<dbReference type="PRINTS" id="PR00722">
    <property type="entry name" value="CHYMOTRYPSIN"/>
</dbReference>
<reference evidence="10" key="1">
    <citation type="submission" date="2022-01" db="EMBL/GenBank/DDBJ databases">
        <authorList>
            <person name="King R."/>
        </authorList>
    </citation>
    <scope>NUCLEOTIDE SEQUENCE</scope>
</reference>
<keyword evidence="8" id="KW-1133">Transmembrane helix</keyword>
<dbReference type="PROSITE" id="PS00135">
    <property type="entry name" value="TRYPSIN_SER"/>
    <property type="match status" value="1"/>
</dbReference>
<dbReference type="SUPFAM" id="SSF50494">
    <property type="entry name" value="Trypsin-like serine proteases"/>
    <property type="match status" value="1"/>
</dbReference>
<evidence type="ECO:0000313" key="11">
    <source>
        <dbReference type="Proteomes" id="UP001153636"/>
    </source>
</evidence>
<keyword evidence="8" id="KW-0812">Transmembrane</keyword>
<keyword evidence="5 7" id="KW-0720">Serine protease</keyword>
<dbReference type="Gene3D" id="2.40.10.10">
    <property type="entry name" value="Trypsin-like serine proteases"/>
    <property type="match status" value="1"/>
</dbReference>
<dbReference type="PANTHER" id="PTHR24264:SF15">
    <property type="entry name" value="RIKEN CDNA 2210010C04 GENE"/>
    <property type="match status" value="1"/>
</dbReference>
<evidence type="ECO:0000313" key="10">
    <source>
        <dbReference type="EMBL" id="CAH1109283.1"/>
    </source>
</evidence>
<keyword evidence="6" id="KW-1015">Disulfide bond</keyword>
<feature type="domain" description="Peptidase S1" evidence="9">
    <location>
        <begin position="30"/>
        <end position="270"/>
    </location>
</feature>
<evidence type="ECO:0000256" key="5">
    <source>
        <dbReference type="ARBA" id="ARBA00022825"/>
    </source>
</evidence>
<dbReference type="InterPro" id="IPR009003">
    <property type="entry name" value="Peptidase_S1_PA"/>
</dbReference>
<dbReference type="SMART" id="SM00020">
    <property type="entry name" value="Tryp_SPc"/>
    <property type="match status" value="1"/>
</dbReference>
<proteinExistence type="predicted"/>